<dbReference type="Proteomes" id="UP000199118">
    <property type="component" value="Unassembled WGS sequence"/>
</dbReference>
<dbReference type="SUPFAM" id="SSF53335">
    <property type="entry name" value="S-adenosyl-L-methionine-dependent methyltransferases"/>
    <property type="match status" value="1"/>
</dbReference>
<dbReference type="PANTHER" id="PTHR47816:SF4">
    <property type="entry name" value="RIBOSOMAL RNA SMALL SUBUNIT METHYLTRANSFERASE C"/>
    <property type="match status" value="1"/>
</dbReference>
<dbReference type="Gene3D" id="3.40.50.150">
    <property type="entry name" value="Vaccinia Virus protein VP39"/>
    <property type="match status" value="1"/>
</dbReference>
<sequence length="375" mass="39250">MAEPDPMDLLAVPFETGELAPPEPGGLLVLRARPGSRFARDALVCEQGLRPLHDALAAEGRVVHPALPDDAGPFPMAAVALTRARDETQANFARAWALTRPGGTVLAAGPKTDGIESLQKALRREGLAVEARPMKHGRILTVTREDRTPDRFADWAVAAVPTPTAKGPDGTVFHTCAGVFSRDGVDPGSAMLAAALPELKGAGADLGAGWGFLSAAALAQPTVTAVELIEADHAALACARLNLTDPRAGFRWADARAPGLAVGKLDWVIANPPFHDGRELAVSLGEAFLATAARILKLSGQLIVVANRTLPYDRTLGELFGEVEEIAGDRVYKVLAARKPKPKPKPGSGPRARTGAGGGDGSRPGPRGRIPQRGR</sequence>
<dbReference type="AlphaFoldDB" id="A0A1H3CXV1"/>
<feature type="domain" description="Methyltransferase small" evidence="5">
    <location>
        <begin position="172"/>
        <end position="335"/>
    </location>
</feature>
<evidence type="ECO:0000256" key="1">
    <source>
        <dbReference type="ARBA" id="ARBA00022603"/>
    </source>
</evidence>
<dbReference type="InterPro" id="IPR046977">
    <property type="entry name" value="RsmC/RlmG"/>
</dbReference>
<evidence type="ECO:0000256" key="4">
    <source>
        <dbReference type="SAM" id="MobiDB-lite"/>
    </source>
</evidence>
<evidence type="ECO:0000313" key="6">
    <source>
        <dbReference type="EMBL" id="SDX58364.1"/>
    </source>
</evidence>
<reference evidence="6 7" key="1">
    <citation type="submission" date="2016-10" db="EMBL/GenBank/DDBJ databases">
        <authorList>
            <person name="de Groot N.N."/>
        </authorList>
    </citation>
    <scope>NUCLEOTIDE SEQUENCE [LARGE SCALE GENOMIC DNA]</scope>
    <source>
        <strain evidence="6 7">DSM 17890</strain>
    </source>
</reference>
<dbReference type="RefSeq" id="WP_092683762.1">
    <property type="nucleotide sequence ID" value="NZ_FNMZ01000007.1"/>
</dbReference>
<protein>
    <submittedName>
        <fullName evidence="6">16S rRNA m(2)G 1207 methyltransferase</fullName>
    </submittedName>
</protein>
<evidence type="ECO:0000256" key="3">
    <source>
        <dbReference type="ARBA" id="ARBA00022691"/>
    </source>
</evidence>
<dbReference type="GO" id="GO:0008757">
    <property type="term" value="F:S-adenosylmethionine-dependent methyltransferase activity"/>
    <property type="evidence" value="ECO:0007669"/>
    <property type="project" value="InterPro"/>
</dbReference>
<dbReference type="OrthoDB" id="9816072at2"/>
<organism evidence="6 7">
    <name type="scientific">Albimonas donghaensis</name>
    <dbReference type="NCBI Taxonomy" id="356660"/>
    <lineage>
        <taxon>Bacteria</taxon>
        <taxon>Pseudomonadati</taxon>
        <taxon>Pseudomonadota</taxon>
        <taxon>Alphaproteobacteria</taxon>
        <taxon>Rhodobacterales</taxon>
        <taxon>Paracoccaceae</taxon>
        <taxon>Albimonas</taxon>
    </lineage>
</organism>
<keyword evidence="1 6" id="KW-0489">Methyltransferase</keyword>
<gene>
    <name evidence="6" type="ORF">SAMN05444336_10715</name>
</gene>
<keyword evidence="2 6" id="KW-0808">Transferase</keyword>
<dbReference type="PANTHER" id="PTHR47816">
    <property type="entry name" value="RIBOSOMAL RNA SMALL SUBUNIT METHYLTRANSFERASE C"/>
    <property type="match status" value="1"/>
</dbReference>
<evidence type="ECO:0000313" key="7">
    <source>
        <dbReference type="Proteomes" id="UP000199118"/>
    </source>
</evidence>
<keyword evidence="3" id="KW-0949">S-adenosyl-L-methionine</keyword>
<dbReference type="InterPro" id="IPR007848">
    <property type="entry name" value="Small_mtfrase_dom"/>
</dbReference>
<dbReference type="EMBL" id="FNMZ01000007">
    <property type="protein sequence ID" value="SDX58364.1"/>
    <property type="molecule type" value="Genomic_DNA"/>
</dbReference>
<keyword evidence="7" id="KW-1185">Reference proteome</keyword>
<name>A0A1H3CXV1_9RHOB</name>
<dbReference type="STRING" id="356660.SAMN05444336_10715"/>
<dbReference type="Pfam" id="PF05175">
    <property type="entry name" value="MTS"/>
    <property type="match status" value="1"/>
</dbReference>
<dbReference type="InterPro" id="IPR029063">
    <property type="entry name" value="SAM-dependent_MTases_sf"/>
</dbReference>
<feature type="region of interest" description="Disordered" evidence="4">
    <location>
        <begin position="337"/>
        <end position="375"/>
    </location>
</feature>
<evidence type="ECO:0000256" key="2">
    <source>
        <dbReference type="ARBA" id="ARBA00022679"/>
    </source>
</evidence>
<evidence type="ECO:0000259" key="5">
    <source>
        <dbReference type="Pfam" id="PF05175"/>
    </source>
</evidence>
<accession>A0A1H3CXV1</accession>
<dbReference type="CDD" id="cd02440">
    <property type="entry name" value="AdoMet_MTases"/>
    <property type="match status" value="1"/>
</dbReference>
<proteinExistence type="predicted"/>
<dbReference type="GO" id="GO:0032259">
    <property type="term" value="P:methylation"/>
    <property type="evidence" value="ECO:0007669"/>
    <property type="project" value="UniProtKB-KW"/>
</dbReference>